<protein>
    <submittedName>
        <fullName evidence="1">Uncharacterized protein</fullName>
    </submittedName>
</protein>
<dbReference type="RefSeq" id="WP_139169057.1">
    <property type="nucleotide sequence ID" value="NZ_FNLL01000011.1"/>
</dbReference>
<organism evidence="1 2">
    <name type="scientific">Desulfobacula phenolica</name>
    <dbReference type="NCBI Taxonomy" id="90732"/>
    <lineage>
        <taxon>Bacteria</taxon>
        <taxon>Pseudomonadati</taxon>
        <taxon>Thermodesulfobacteriota</taxon>
        <taxon>Desulfobacteria</taxon>
        <taxon>Desulfobacterales</taxon>
        <taxon>Desulfobacteraceae</taxon>
        <taxon>Desulfobacula</taxon>
    </lineage>
</organism>
<evidence type="ECO:0000313" key="2">
    <source>
        <dbReference type="Proteomes" id="UP000199608"/>
    </source>
</evidence>
<dbReference type="SUPFAM" id="SSF48695">
    <property type="entry name" value="Multiheme cytochromes"/>
    <property type="match status" value="1"/>
</dbReference>
<dbReference type="AlphaFoldDB" id="A0A1H2JA49"/>
<accession>A0A1H2JA49</accession>
<dbReference type="Proteomes" id="UP000199608">
    <property type="component" value="Unassembled WGS sequence"/>
</dbReference>
<evidence type="ECO:0000313" key="1">
    <source>
        <dbReference type="EMBL" id="SDU53307.1"/>
    </source>
</evidence>
<name>A0A1H2JA49_9BACT</name>
<dbReference type="InterPro" id="IPR036280">
    <property type="entry name" value="Multihaem_cyt_sf"/>
</dbReference>
<keyword evidence="2" id="KW-1185">Reference proteome</keyword>
<dbReference type="EMBL" id="FNLL01000011">
    <property type="protein sequence ID" value="SDU53307.1"/>
    <property type="molecule type" value="Genomic_DNA"/>
</dbReference>
<reference evidence="2" key="1">
    <citation type="submission" date="2016-10" db="EMBL/GenBank/DDBJ databases">
        <authorList>
            <person name="Varghese N."/>
            <person name="Submissions S."/>
        </authorList>
    </citation>
    <scope>NUCLEOTIDE SEQUENCE [LARGE SCALE GENOMIC DNA]</scope>
    <source>
        <strain evidence="2">DSM 3384</strain>
    </source>
</reference>
<dbReference type="Gene3D" id="1.10.287.3080">
    <property type="match status" value="1"/>
</dbReference>
<proteinExistence type="predicted"/>
<sequence length="178" mass="19939">MKLSYRMRLLLIVISIGVLAGGGFFFKKILIPDSFGIYGHYRANAIAEAALVPVRHGTNASCFKCHPYEAKIHKKGQHQTISCEFCHGTYADHIKNGKKIGNLPVKKEKQITTLCLRCHNTEIKARPEHVIKTVAMPNHLKDQQVKLTHNCNQCHHVHAPLKYIIRAKQITGLLEAGG</sequence>
<gene>
    <name evidence="1" type="ORF">SAMN04487931_11196</name>
</gene>